<accession>A0A4Q9LEU3</accession>
<dbReference type="AlphaFoldDB" id="A0A4Q9LEU3"/>
<dbReference type="EMBL" id="PITI01000453">
    <property type="protein sequence ID" value="TBU06424.1"/>
    <property type="molecule type" value="Genomic_DNA"/>
</dbReference>
<sequence>MTATQILKTQNLKDIVVYNLLTNGIYNTNEIVNIIEINEYLRDIGYEAIYWYDKSCIILKNTLFNSEHTHEYLKSNQIEEIKDIFKNILISDLSETNYKKYSMAKFLIQKRWIQIINGKAKMTKMCLIQNTEYLISITDKCTKCSLCDIIVLNRNTHEYCERIYKERICDNIQRV</sequence>
<evidence type="ECO:0000313" key="2">
    <source>
        <dbReference type="Proteomes" id="UP000291404"/>
    </source>
</evidence>
<evidence type="ECO:0000313" key="1">
    <source>
        <dbReference type="EMBL" id="TBU06424.1"/>
    </source>
</evidence>
<reference evidence="1 2" key="1">
    <citation type="submission" date="2017-12" db="EMBL/GenBank/DDBJ databases">
        <authorList>
            <person name="Pombert J.-F."/>
            <person name="Haag K.L."/>
            <person name="Ebert D."/>
        </authorList>
    </citation>
    <scope>NUCLEOTIDE SEQUENCE [LARGE SCALE GENOMIC DNA]</scope>
    <source>
        <strain evidence="1">BE-OM-2</strain>
    </source>
</reference>
<proteinExistence type="predicted"/>
<organism evidence="1 2">
    <name type="scientific">Hamiltosporidium magnivora</name>
    <dbReference type="NCBI Taxonomy" id="148818"/>
    <lineage>
        <taxon>Eukaryota</taxon>
        <taxon>Fungi</taxon>
        <taxon>Fungi incertae sedis</taxon>
        <taxon>Microsporidia</taxon>
        <taxon>Dubosqiidae</taxon>
        <taxon>Hamiltosporidium</taxon>
    </lineage>
</organism>
<protein>
    <submittedName>
        <fullName evidence="1">Uncharacterized protein</fullName>
    </submittedName>
</protein>
<gene>
    <name evidence="1" type="ORF">CWI36_0453p0010</name>
</gene>
<dbReference type="VEuPathDB" id="MicrosporidiaDB:CWI39_0164p0020"/>
<dbReference type="VEuPathDB" id="MicrosporidiaDB:CWI36_0453p0010"/>
<comment type="caution">
    <text evidence="1">The sequence shown here is derived from an EMBL/GenBank/DDBJ whole genome shotgun (WGS) entry which is preliminary data.</text>
</comment>
<keyword evidence="2" id="KW-1185">Reference proteome</keyword>
<dbReference type="Proteomes" id="UP000291404">
    <property type="component" value="Unassembled WGS sequence"/>
</dbReference>
<name>A0A4Q9LEU3_9MICR</name>